<dbReference type="eggNOG" id="ENOG502ZVSE">
    <property type="taxonomic scope" value="Bacteria"/>
</dbReference>
<dbReference type="PATRIC" id="fig|1179773.3.peg.3739"/>
<dbReference type="KEGG" id="sesp:BN6_37400"/>
<feature type="compositionally biased region" description="Basic and acidic residues" evidence="1">
    <location>
        <begin position="8"/>
        <end position="18"/>
    </location>
</feature>
<keyword evidence="3" id="KW-1185">Reference proteome</keyword>
<dbReference type="AlphaFoldDB" id="K0JY15"/>
<dbReference type="EMBL" id="HE804045">
    <property type="protein sequence ID" value="CCH31031.1"/>
    <property type="molecule type" value="Genomic_DNA"/>
</dbReference>
<reference evidence="2 3" key="1">
    <citation type="journal article" date="2012" name="BMC Genomics">
        <title>Complete genome sequence of Saccharothrix espanaensis DSM 44229T and comparison to the other completely sequenced Pseudonocardiaceae.</title>
        <authorList>
            <person name="Strobel T."/>
            <person name="Al-Dilaimi A."/>
            <person name="Blom J."/>
            <person name="Gessner A."/>
            <person name="Kalinowski J."/>
            <person name="Luzhetska M."/>
            <person name="Puhler A."/>
            <person name="Szczepanowski R."/>
            <person name="Bechthold A."/>
            <person name="Ruckert C."/>
        </authorList>
    </citation>
    <scope>NUCLEOTIDE SEQUENCE [LARGE SCALE GENOMIC DNA]</scope>
    <source>
        <strain evidence="3">ATCC 51144 / DSM 44229 / JCM 9112 / NBRC 15066 / NRRL 15764</strain>
    </source>
</reference>
<dbReference type="STRING" id="1179773.BN6_37400"/>
<accession>K0JY15</accession>
<sequence>MPIPVSARRRDGGRDRRWPATGSMGDSAVTGVTVQGPVERGRSPRRVEVPAGGTRTFGTCGCGRCRWDLPIRVVPGARVEEFRGAVDADGAVWWLANLSDREPLFVADVDGPAEAVAVRPGERRPFGLDMALVTPTRQPGGRSVTVFAAATRPVPRSPGCPAIRPEVPRLDPDARYYAVLAALCGSAGTFTPTSADIAARLRMSPRAVDAHIDYLVRKLDLPEPAIRRNGWKRTALIDHVRAHGTLRRELAGIA</sequence>
<dbReference type="HOGENOM" id="CLU_097561_0_0_11"/>
<evidence type="ECO:0000313" key="3">
    <source>
        <dbReference type="Proteomes" id="UP000006281"/>
    </source>
</evidence>
<gene>
    <name evidence="2" type="ordered locus">BN6_37400</name>
</gene>
<evidence type="ECO:0000256" key="1">
    <source>
        <dbReference type="SAM" id="MobiDB-lite"/>
    </source>
</evidence>
<name>K0JY15_SACES</name>
<feature type="region of interest" description="Disordered" evidence="1">
    <location>
        <begin position="1"/>
        <end position="45"/>
    </location>
</feature>
<proteinExistence type="predicted"/>
<organism evidence="2 3">
    <name type="scientific">Saccharothrix espanaensis (strain ATCC 51144 / DSM 44229 / JCM 9112 / NBRC 15066 / NRRL 15764)</name>
    <dbReference type="NCBI Taxonomy" id="1179773"/>
    <lineage>
        <taxon>Bacteria</taxon>
        <taxon>Bacillati</taxon>
        <taxon>Actinomycetota</taxon>
        <taxon>Actinomycetes</taxon>
        <taxon>Pseudonocardiales</taxon>
        <taxon>Pseudonocardiaceae</taxon>
        <taxon>Saccharothrix</taxon>
    </lineage>
</organism>
<protein>
    <submittedName>
        <fullName evidence="2">Uncharacterized protein</fullName>
    </submittedName>
</protein>
<evidence type="ECO:0000313" key="2">
    <source>
        <dbReference type="EMBL" id="CCH31031.1"/>
    </source>
</evidence>
<dbReference type="Proteomes" id="UP000006281">
    <property type="component" value="Chromosome"/>
</dbReference>